<keyword evidence="7 8" id="KW-0472">Membrane</keyword>
<evidence type="ECO:0000256" key="1">
    <source>
        <dbReference type="ARBA" id="ARBA00004651"/>
    </source>
</evidence>
<evidence type="ECO:0000256" key="3">
    <source>
        <dbReference type="ARBA" id="ARBA00022448"/>
    </source>
</evidence>
<feature type="transmembrane region" description="Helical" evidence="8">
    <location>
        <begin position="166"/>
        <end position="185"/>
    </location>
</feature>
<feature type="transmembrane region" description="Helical" evidence="8">
    <location>
        <begin position="50"/>
        <end position="68"/>
    </location>
</feature>
<comment type="similarity">
    <text evidence="2">Belongs to the AzlC family.</text>
</comment>
<keyword evidence="3" id="KW-0813">Transport</keyword>
<evidence type="ECO:0000256" key="4">
    <source>
        <dbReference type="ARBA" id="ARBA00022475"/>
    </source>
</evidence>
<dbReference type="AlphaFoldDB" id="A0A4R4AD59"/>
<reference evidence="9 10" key="1">
    <citation type="submission" date="2019-03" db="EMBL/GenBank/DDBJ databases">
        <title>Genomic Encyclopedia of Type Strains, Phase IV (KMG-IV): sequencing the most valuable type-strain genomes for metagenomic binning, comparative biology and taxonomic classification.</title>
        <authorList>
            <person name="Goeker M."/>
        </authorList>
    </citation>
    <scope>NUCLEOTIDE SEQUENCE [LARGE SCALE GENOMIC DNA]</scope>
    <source>
        <strain evidence="9 10">DSM 203</strain>
    </source>
</reference>
<keyword evidence="5 8" id="KW-0812">Transmembrane</keyword>
<feature type="transmembrane region" description="Helical" evidence="8">
    <location>
        <begin position="75"/>
        <end position="94"/>
    </location>
</feature>
<proteinExistence type="inferred from homology"/>
<evidence type="ECO:0000256" key="5">
    <source>
        <dbReference type="ARBA" id="ARBA00022692"/>
    </source>
</evidence>
<gene>
    <name evidence="9" type="ORF">EDC29_10387</name>
</gene>
<evidence type="ECO:0000313" key="10">
    <source>
        <dbReference type="Proteomes" id="UP000295247"/>
    </source>
</evidence>
<dbReference type="Pfam" id="PF03591">
    <property type="entry name" value="AzlC"/>
    <property type="match status" value="1"/>
</dbReference>
<dbReference type="PANTHER" id="PTHR34979">
    <property type="entry name" value="INNER MEMBRANE PROTEIN YGAZ"/>
    <property type="match status" value="1"/>
</dbReference>
<dbReference type="Proteomes" id="UP000295247">
    <property type="component" value="Unassembled WGS sequence"/>
</dbReference>
<dbReference type="GO" id="GO:0005886">
    <property type="term" value="C:plasma membrane"/>
    <property type="evidence" value="ECO:0007669"/>
    <property type="project" value="UniProtKB-SubCell"/>
</dbReference>
<dbReference type="GO" id="GO:1903785">
    <property type="term" value="P:L-valine transmembrane transport"/>
    <property type="evidence" value="ECO:0007669"/>
    <property type="project" value="TreeGrafter"/>
</dbReference>
<sequence>MNAAPLPHPGRRLARGAVAIAPLCLAVVPWGLLAGSYAVGSGLSPLEGQALSLILFAGAVQLVVIGMAQDGASLAAMLLATAFITARHLLYGLSLRDRVGTLPLRWRLPLGFLLTDELFAVCTRHDAPAFDRWFMLGAGLVFYLVWNLATLVGVVMGETLPGIEGLGLEFAVAATFIAIVVPNLVDRPLWVAALSALVVAVLAAHLGIPGGLVLAALAGMGAGYVTEQVAP</sequence>
<comment type="subcellular location">
    <subcellularLocation>
        <location evidence="1">Cell membrane</location>
        <topology evidence="1">Multi-pass membrane protein</topology>
    </subcellularLocation>
</comment>
<protein>
    <submittedName>
        <fullName evidence="9">4-azaleucine resistance transporter AzlC</fullName>
    </submittedName>
</protein>
<feature type="transmembrane region" description="Helical" evidence="8">
    <location>
        <begin position="191"/>
        <end position="218"/>
    </location>
</feature>
<evidence type="ECO:0000313" key="9">
    <source>
        <dbReference type="EMBL" id="TCW36895.1"/>
    </source>
</evidence>
<accession>A0A4R4AD59</accession>
<organism evidence="9 10">
    <name type="scientific">Marichromatium gracile</name>
    <name type="common">Chromatium gracile</name>
    <dbReference type="NCBI Taxonomy" id="1048"/>
    <lineage>
        <taxon>Bacteria</taxon>
        <taxon>Pseudomonadati</taxon>
        <taxon>Pseudomonadota</taxon>
        <taxon>Gammaproteobacteria</taxon>
        <taxon>Chromatiales</taxon>
        <taxon>Chromatiaceae</taxon>
        <taxon>Marichromatium</taxon>
    </lineage>
</organism>
<evidence type="ECO:0000256" key="7">
    <source>
        <dbReference type="ARBA" id="ARBA00023136"/>
    </source>
</evidence>
<evidence type="ECO:0000256" key="8">
    <source>
        <dbReference type="SAM" id="Phobius"/>
    </source>
</evidence>
<evidence type="ECO:0000256" key="6">
    <source>
        <dbReference type="ARBA" id="ARBA00022989"/>
    </source>
</evidence>
<feature type="transmembrane region" description="Helical" evidence="8">
    <location>
        <begin position="133"/>
        <end position="154"/>
    </location>
</feature>
<name>A0A4R4AD59_MARGR</name>
<evidence type="ECO:0000256" key="2">
    <source>
        <dbReference type="ARBA" id="ARBA00010735"/>
    </source>
</evidence>
<dbReference type="RefSeq" id="WP_132228993.1">
    <property type="nucleotide sequence ID" value="NZ_NRRH01000014.1"/>
</dbReference>
<dbReference type="InterPro" id="IPR011606">
    <property type="entry name" value="Brnchd-chn_aa_trnsp_permease"/>
</dbReference>
<dbReference type="PANTHER" id="PTHR34979:SF1">
    <property type="entry name" value="INNER MEMBRANE PROTEIN YGAZ"/>
    <property type="match status" value="1"/>
</dbReference>
<comment type="caution">
    <text evidence="9">The sequence shown here is derived from an EMBL/GenBank/DDBJ whole genome shotgun (WGS) entry which is preliminary data.</text>
</comment>
<dbReference type="EMBL" id="SMDC01000003">
    <property type="protein sequence ID" value="TCW36895.1"/>
    <property type="molecule type" value="Genomic_DNA"/>
</dbReference>
<keyword evidence="4" id="KW-1003">Cell membrane</keyword>
<keyword evidence="6 8" id="KW-1133">Transmembrane helix</keyword>